<keyword evidence="5" id="KW-1185">Reference proteome</keyword>
<dbReference type="Proteomes" id="UP001580928">
    <property type="component" value="Unassembled WGS sequence"/>
</dbReference>
<accession>A0ABV5CAZ6</accession>
<gene>
    <name evidence="4" type="primary">phoU</name>
    <name evidence="4" type="ORF">WKR92_02600</name>
</gene>
<organism evidence="4 5">
    <name type="scientific">Albibacterium profundi</name>
    <dbReference type="NCBI Taxonomy" id="3134906"/>
    <lineage>
        <taxon>Bacteria</taxon>
        <taxon>Pseudomonadati</taxon>
        <taxon>Bacteroidota</taxon>
        <taxon>Sphingobacteriia</taxon>
        <taxon>Sphingobacteriales</taxon>
        <taxon>Sphingobacteriaceae</taxon>
        <taxon>Albibacterium</taxon>
    </lineage>
</organism>
<dbReference type="InterPro" id="IPR028366">
    <property type="entry name" value="PhoU"/>
</dbReference>
<name>A0ABV5CAZ6_9SPHI</name>
<dbReference type="PIRSF" id="PIRSF003107">
    <property type="entry name" value="PhoU"/>
    <property type="match status" value="1"/>
</dbReference>
<dbReference type="InterPro" id="IPR026022">
    <property type="entry name" value="PhoU_dom"/>
</dbReference>
<evidence type="ECO:0000313" key="4">
    <source>
        <dbReference type="EMBL" id="MFB5944716.1"/>
    </source>
</evidence>
<dbReference type="EMBL" id="JBBVGT010000002">
    <property type="protein sequence ID" value="MFB5944716.1"/>
    <property type="molecule type" value="Genomic_DNA"/>
</dbReference>
<dbReference type="PANTHER" id="PTHR42930">
    <property type="entry name" value="PHOSPHATE-SPECIFIC TRANSPORT SYSTEM ACCESSORY PROTEIN PHOU"/>
    <property type="match status" value="1"/>
</dbReference>
<keyword evidence="2" id="KW-0963">Cytoplasm</keyword>
<dbReference type="NCBIfam" id="TIGR02135">
    <property type="entry name" value="phoU_full"/>
    <property type="match status" value="1"/>
</dbReference>
<comment type="function">
    <text evidence="2">Plays a role in the regulation of phosphate uptake.</text>
</comment>
<feature type="domain" description="PhoU" evidence="3">
    <location>
        <begin position="120"/>
        <end position="205"/>
    </location>
</feature>
<dbReference type="RefSeq" id="WP_375556278.1">
    <property type="nucleotide sequence ID" value="NZ_JBBVGT010000002.1"/>
</dbReference>
<comment type="subunit">
    <text evidence="2">Homodimer.</text>
</comment>
<evidence type="ECO:0000259" key="3">
    <source>
        <dbReference type="Pfam" id="PF01895"/>
    </source>
</evidence>
<keyword evidence="2" id="KW-0813">Transport</keyword>
<keyword evidence="2" id="KW-0592">Phosphate transport</keyword>
<protein>
    <recommendedName>
        <fullName evidence="2">Phosphate-specific transport system accessory protein PhoU</fullName>
    </recommendedName>
</protein>
<comment type="similarity">
    <text evidence="1 2">Belongs to the PhoU family.</text>
</comment>
<evidence type="ECO:0000313" key="5">
    <source>
        <dbReference type="Proteomes" id="UP001580928"/>
    </source>
</evidence>
<proteinExistence type="inferred from homology"/>
<dbReference type="InterPro" id="IPR038078">
    <property type="entry name" value="PhoU-like_sf"/>
</dbReference>
<comment type="subcellular location">
    <subcellularLocation>
        <location evidence="2">Cytoplasm</location>
    </subcellularLocation>
</comment>
<dbReference type="Gene3D" id="1.20.58.220">
    <property type="entry name" value="Phosphate transport system protein phou homolog 2, domain 2"/>
    <property type="match status" value="1"/>
</dbReference>
<sequence>MIHLDKELEQLKKTTINMWVLVESQIEKAYQALINDDNDLAREVISNEKRVNSMELKIDSDCEDIFALYNPVAGDLRTVLATLKINNNLERIGDLAEGICKHIISESNAFDAELLKATEIHEMYEAAIGIMEDVLKAYIDEDTKLARTIFKKDEILNEINMMATQNIKEYIGSDLSKIEQGLNFLSIIRKLERVGDQLTNIAEEIIFSHEAKVLKHL</sequence>
<comment type="caution">
    <text evidence="4">The sequence shown here is derived from an EMBL/GenBank/DDBJ whole genome shotgun (WGS) entry which is preliminary data.</text>
</comment>
<dbReference type="SUPFAM" id="SSF109755">
    <property type="entry name" value="PhoU-like"/>
    <property type="match status" value="1"/>
</dbReference>
<dbReference type="Pfam" id="PF01895">
    <property type="entry name" value="PhoU"/>
    <property type="match status" value="2"/>
</dbReference>
<reference evidence="4 5" key="1">
    <citation type="submission" date="2024-04" db="EMBL/GenBank/DDBJ databases">
        <title>Albibacterium profundi sp. nov., isolated from sediment of the Challenger Deep of Mariana Trench.</title>
        <authorList>
            <person name="Wang Y."/>
        </authorList>
    </citation>
    <scope>NUCLEOTIDE SEQUENCE [LARGE SCALE GENOMIC DNA]</scope>
    <source>
        <strain evidence="4 5">RHL897</strain>
    </source>
</reference>
<evidence type="ECO:0000256" key="2">
    <source>
        <dbReference type="PIRNR" id="PIRNR003107"/>
    </source>
</evidence>
<evidence type="ECO:0000256" key="1">
    <source>
        <dbReference type="ARBA" id="ARBA00008107"/>
    </source>
</evidence>
<feature type="domain" description="PhoU" evidence="3">
    <location>
        <begin position="18"/>
        <end position="102"/>
    </location>
</feature>
<dbReference type="PANTHER" id="PTHR42930:SF3">
    <property type="entry name" value="PHOSPHATE-SPECIFIC TRANSPORT SYSTEM ACCESSORY PROTEIN PHOU"/>
    <property type="match status" value="1"/>
</dbReference>